<protein>
    <submittedName>
        <fullName evidence="2">Uncharacterized protein</fullName>
    </submittedName>
</protein>
<dbReference type="EMBL" id="KZ819304">
    <property type="protein sequence ID" value="PWN95422.1"/>
    <property type="molecule type" value="Genomic_DNA"/>
</dbReference>
<reference evidence="2 3" key="1">
    <citation type="journal article" date="2018" name="Mol. Biol. Evol.">
        <title>Broad Genomic Sampling Reveals a Smut Pathogenic Ancestry of the Fungal Clade Ustilaginomycotina.</title>
        <authorList>
            <person name="Kijpornyongpan T."/>
            <person name="Mondo S.J."/>
            <person name="Barry K."/>
            <person name="Sandor L."/>
            <person name="Lee J."/>
            <person name="Lipzen A."/>
            <person name="Pangilinan J."/>
            <person name="LaButti K."/>
            <person name="Hainaut M."/>
            <person name="Henrissat B."/>
            <person name="Grigoriev I.V."/>
            <person name="Spatafora J.W."/>
            <person name="Aime M.C."/>
        </authorList>
    </citation>
    <scope>NUCLEOTIDE SEQUENCE [LARGE SCALE GENOMIC DNA]</scope>
    <source>
        <strain evidence="2 3">MCA 4186</strain>
    </source>
</reference>
<dbReference type="Proteomes" id="UP000245946">
    <property type="component" value="Unassembled WGS sequence"/>
</dbReference>
<keyword evidence="3" id="KW-1185">Reference proteome</keyword>
<proteinExistence type="predicted"/>
<dbReference type="AlphaFoldDB" id="A0A316Z3D9"/>
<accession>A0A316Z3D9</accession>
<feature type="region of interest" description="Disordered" evidence="1">
    <location>
        <begin position="55"/>
        <end position="98"/>
    </location>
</feature>
<organism evidence="2 3">
    <name type="scientific">Tilletiopsis washingtonensis</name>
    <dbReference type="NCBI Taxonomy" id="58919"/>
    <lineage>
        <taxon>Eukaryota</taxon>
        <taxon>Fungi</taxon>
        <taxon>Dikarya</taxon>
        <taxon>Basidiomycota</taxon>
        <taxon>Ustilaginomycotina</taxon>
        <taxon>Exobasidiomycetes</taxon>
        <taxon>Entylomatales</taxon>
        <taxon>Entylomatales incertae sedis</taxon>
        <taxon>Tilletiopsis</taxon>
    </lineage>
</organism>
<evidence type="ECO:0000313" key="3">
    <source>
        <dbReference type="Proteomes" id="UP000245946"/>
    </source>
</evidence>
<evidence type="ECO:0000313" key="2">
    <source>
        <dbReference type="EMBL" id="PWN95422.1"/>
    </source>
</evidence>
<gene>
    <name evidence="2" type="ORF">FA09DRAFT_139706</name>
</gene>
<sequence>MRAKTTSVFAPSRRNEQIGFCSLLSRRGRHHCPSLSHGGRHRCPKPTCGAGRLEKRGTARSRMMSRCKHPSSRRSRRSPLSLCRPWPSSPSSAGRGTAVGGRVPLLQRPSDLLLLALQPEQHALTVGHVRNRSNEALRLLLVGVRLECGHEFIELCERVVEARHGRVRRRRRLDGLRHSSSHSAGSTSGDSLCCDPATSSAGARNGAEQLAVPRVLGRLAGHGAKHLRQWQRRLRGERGERDLEPHGVRERCLSTVVEHDAHGDACIRRLLRSDADNGSTTTTSLDGSVAEHACAVRGWQRVLRRDAVDARRAKLARRREHGRRADARGRSRAGLTCRALRLPLRRARRGGLTALARRLALLTAVGLDGCAAERKAVALDHERERLQHRLALLLRGLRRRRRGEEERTQLRGTLVGSACLAALLRLALLARRHRERSKQRVEAEVAVHLVRSFCV</sequence>
<name>A0A316Z3D9_9BASI</name>
<dbReference type="GeneID" id="37266669"/>
<evidence type="ECO:0000256" key="1">
    <source>
        <dbReference type="SAM" id="MobiDB-lite"/>
    </source>
</evidence>
<feature type="compositionally biased region" description="Low complexity" evidence="1">
    <location>
        <begin position="78"/>
        <end position="92"/>
    </location>
</feature>
<dbReference type="RefSeq" id="XP_025595701.1">
    <property type="nucleotide sequence ID" value="XM_025739123.1"/>
</dbReference>
<feature type="compositionally biased region" description="Basic residues" evidence="1">
    <location>
        <begin position="63"/>
        <end position="77"/>
    </location>
</feature>